<feature type="transmembrane region" description="Helical" evidence="1">
    <location>
        <begin position="101"/>
        <end position="120"/>
    </location>
</feature>
<feature type="transmembrane region" description="Helical" evidence="1">
    <location>
        <begin position="223"/>
        <end position="241"/>
    </location>
</feature>
<feature type="transmembrane region" description="Helical" evidence="1">
    <location>
        <begin position="284"/>
        <end position="306"/>
    </location>
</feature>
<keyword evidence="1" id="KW-1133">Transmembrane helix</keyword>
<feature type="transmembrane region" description="Helical" evidence="1">
    <location>
        <begin position="353"/>
        <end position="373"/>
    </location>
</feature>
<evidence type="ECO:0000313" key="4">
    <source>
        <dbReference type="Proteomes" id="UP001300745"/>
    </source>
</evidence>
<protein>
    <submittedName>
        <fullName evidence="3">Acyltransferase</fullName>
    </submittedName>
</protein>
<feature type="transmembrane region" description="Helical" evidence="1">
    <location>
        <begin position="59"/>
        <end position="80"/>
    </location>
</feature>
<organism evidence="3 4">
    <name type="scientific">Mycobacterium pinniadriaticum</name>
    <dbReference type="NCBI Taxonomy" id="2994102"/>
    <lineage>
        <taxon>Bacteria</taxon>
        <taxon>Bacillati</taxon>
        <taxon>Actinomycetota</taxon>
        <taxon>Actinomycetes</taxon>
        <taxon>Mycobacteriales</taxon>
        <taxon>Mycobacteriaceae</taxon>
        <taxon>Mycobacterium</taxon>
    </lineage>
</organism>
<dbReference type="InterPro" id="IPR002656">
    <property type="entry name" value="Acyl_transf_3_dom"/>
</dbReference>
<proteinExistence type="predicted"/>
<feature type="transmembrane region" description="Helical" evidence="1">
    <location>
        <begin position="313"/>
        <end position="333"/>
    </location>
</feature>
<reference evidence="3 4" key="1">
    <citation type="submission" date="2022-11" db="EMBL/GenBank/DDBJ databases">
        <title>Mycobacterium sp. nov.</title>
        <authorList>
            <person name="Papic B."/>
            <person name="Spicic S."/>
            <person name="Duvnjak S."/>
        </authorList>
    </citation>
    <scope>NUCLEOTIDE SEQUENCE [LARGE SCALE GENOMIC DNA]</scope>
    <source>
        <strain evidence="3 4">CVI_P4</strain>
    </source>
</reference>
<keyword evidence="3" id="KW-0012">Acyltransferase</keyword>
<evidence type="ECO:0000256" key="1">
    <source>
        <dbReference type="SAM" id="Phobius"/>
    </source>
</evidence>
<evidence type="ECO:0000259" key="2">
    <source>
        <dbReference type="Pfam" id="PF01757"/>
    </source>
</evidence>
<dbReference type="InterPro" id="IPR050879">
    <property type="entry name" value="Acyltransferase_3"/>
</dbReference>
<keyword evidence="1" id="KW-0472">Membrane</keyword>
<gene>
    <name evidence="3" type="ORF">ORI27_04010</name>
</gene>
<feature type="transmembrane region" description="Helical" evidence="1">
    <location>
        <begin position="21"/>
        <end position="39"/>
    </location>
</feature>
<name>A0ABT3S8M8_9MYCO</name>
<feature type="transmembrane region" description="Helical" evidence="1">
    <location>
        <begin position="197"/>
        <end position="217"/>
    </location>
</feature>
<comment type="caution">
    <text evidence="3">The sequence shown here is derived from an EMBL/GenBank/DDBJ whole genome shotgun (WGS) entry which is preliminary data.</text>
</comment>
<dbReference type="GO" id="GO:0016746">
    <property type="term" value="F:acyltransferase activity"/>
    <property type="evidence" value="ECO:0007669"/>
    <property type="project" value="UniProtKB-KW"/>
</dbReference>
<dbReference type="PANTHER" id="PTHR23028">
    <property type="entry name" value="ACETYLTRANSFERASE"/>
    <property type="match status" value="1"/>
</dbReference>
<dbReference type="Pfam" id="PF01757">
    <property type="entry name" value="Acyl_transf_3"/>
    <property type="match status" value="1"/>
</dbReference>
<dbReference type="RefSeq" id="WP_265995208.1">
    <property type="nucleotide sequence ID" value="NZ_JAPJDN010000002.1"/>
</dbReference>
<keyword evidence="3" id="KW-0808">Transferase</keyword>
<feature type="transmembrane region" description="Helical" evidence="1">
    <location>
        <begin position="164"/>
        <end position="185"/>
    </location>
</feature>
<keyword evidence="4" id="KW-1185">Reference proteome</keyword>
<feature type="transmembrane region" description="Helical" evidence="1">
    <location>
        <begin position="253"/>
        <end position="272"/>
    </location>
</feature>
<dbReference type="Proteomes" id="UP001300745">
    <property type="component" value="Unassembled WGS sequence"/>
</dbReference>
<dbReference type="EMBL" id="JAPJDO010000002">
    <property type="protein sequence ID" value="MCX2935849.1"/>
    <property type="molecule type" value="Genomic_DNA"/>
</dbReference>
<evidence type="ECO:0000313" key="3">
    <source>
        <dbReference type="EMBL" id="MCX2935849.1"/>
    </source>
</evidence>
<dbReference type="PANTHER" id="PTHR23028:SF53">
    <property type="entry name" value="ACYL_TRANSF_3 DOMAIN-CONTAINING PROTEIN"/>
    <property type="match status" value="1"/>
</dbReference>
<sequence>MTSKSKQQLGMGVVRTGEIKALTGLRIVAAMWVVLFHFRPLIWEASPRLKDDLAPLFNAGAQGVDLFFILSGFVLTWNYLDRMGSHWSGRATLHFLWLRLSRVWPVYLVTMHIAALWIIFTLHVGTVPSPDVSELTAISYVRQLFMVQLWFEPFFDGTSWDGPAWSISAEWLAYLLFGAIILVIFRMARVTRARTLLLLAFVAALPPTVLLLASGHFYTPWSWLPRIVAQFVAGALACAAVRRLHLGHRAQHVAGYTSILLVAAIVGILYYYDANPVAGMVDPGGVVDLLFMPLVVALAIGVGSLPALLSTRLLVYGGQISFSLYMVHEIVHTSWNWAVQEYHIDLPKAVQKLIVVGLIAAAIAFAMLLFHTVEEPARRWMRRMIDFRDVQHDKHIGLPGAEGGRLASIDHARDARPPQNPARAG</sequence>
<accession>A0ABT3S8M8</accession>
<keyword evidence="1" id="KW-0812">Transmembrane</keyword>
<feature type="domain" description="Acyltransferase 3" evidence="2">
    <location>
        <begin position="20"/>
        <end position="369"/>
    </location>
</feature>